<evidence type="ECO:0000256" key="3">
    <source>
        <dbReference type="RuleBase" id="RU004019"/>
    </source>
</evidence>
<dbReference type="STRING" id="29170.A0A368G111"/>
<accession>A0A368G111</accession>
<comment type="subcellular location">
    <subcellularLocation>
        <location evidence="3">Nucleus</location>
    </subcellularLocation>
</comment>
<protein>
    <submittedName>
        <fullName evidence="6">Ets-domain protein</fullName>
    </submittedName>
</protein>
<dbReference type="InterPro" id="IPR000418">
    <property type="entry name" value="Ets_dom"/>
</dbReference>
<dbReference type="GO" id="GO:0005634">
    <property type="term" value="C:nucleus"/>
    <property type="evidence" value="ECO:0007669"/>
    <property type="project" value="UniProtKB-SubCell"/>
</dbReference>
<dbReference type="SUPFAM" id="SSF46785">
    <property type="entry name" value="Winged helix' DNA-binding domain"/>
    <property type="match status" value="1"/>
</dbReference>
<proteinExistence type="inferred from homology"/>
<dbReference type="GO" id="GO:0030154">
    <property type="term" value="P:cell differentiation"/>
    <property type="evidence" value="ECO:0007669"/>
    <property type="project" value="TreeGrafter"/>
</dbReference>
<feature type="region of interest" description="Disordered" evidence="4">
    <location>
        <begin position="49"/>
        <end position="77"/>
    </location>
</feature>
<evidence type="ECO:0000256" key="1">
    <source>
        <dbReference type="ARBA" id="ARBA00005562"/>
    </source>
</evidence>
<name>A0A368G111_ANCCA</name>
<dbReference type="Proteomes" id="UP000252519">
    <property type="component" value="Unassembled WGS sequence"/>
</dbReference>
<reference evidence="6 7" key="1">
    <citation type="submission" date="2014-10" db="EMBL/GenBank/DDBJ databases">
        <title>Draft genome of the hookworm Ancylostoma caninum.</title>
        <authorList>
            <person name="Mitreva M."/>
        </authorList>
    </citation>
    <scope>NUCLEOTIDE SEQUENCE [LARGE SCALE GENOMIC DNA]</scope>
    <source>
        <strain evidence="6 7">Baltimore</strain>
    </source>
</reference>
<evidence type="ECO:0000313" key="7">
    <source>
        <dbReference type="Proteomes" id="UP000252519"/>
    </source>
</evidence>
<dbReference type="PANTHER" id="PTHR11849:SF191">
    <property type="entry name" value="ECDYSONE-INDUCED PROTEIN 74EF ISOFORM B"/>
    <property type="match status" value="1"/>
</dbReference>
<dbReference type="PRINTS" id="PR00454">
    <property type="entry name" value="ETSDOMAIN"/>
</dbReference>
<dbReference type="InterPro" id="IPR036388">
    <property type="entry name" value="WH-like_DNA-bd_sf"/>
</dbReference>
<dbReference type="Gene3D" id="1.10.10.10">
    <property type="entry name" value="Winged helix-like DNA-binding domain superfamily/Winged helix DNA-binding domain"/>
    <property type="match status" value="1"/>
</dbReference>
<dbReference type="GO" id="GO:0000981">
    <property type="term" value="F:DNA-binding transcription factor activity, RNA polymerase II-specific"/>
    <property type="evidence" value="ECO:0007669"/>
    <property type="project" value="TreeGrafter"/>
</dbReference>
<evidence type="ECO:0000313" key="6">
    <source>
        <dbReference type="EMBL" id="RCN36675.1"/>
    </source>
</evidence>
<evidence type="ECO:0000256" key="4">
    <source>
        <dbReference type="SAM" id="MobiDB-lite"/>
    </source>
</evidence>
<comment type="similarity">
    <text evidence="1 3">Belongs to the ETS family.</text>
</comment>
<dbReference type="InterPro" id="IPR036390">
    <property type="entry name" value="WH_DNA-bd_sf"/>
</dbReference>
<sequence length="101" mass="11322">MHKNKPGMNYETMGRALRYYYQRGILQKVDGQRLVYQFVDVPKDALQDSPFDSGIESAGSDAFEDPESPTALSEEIRVTSPKTPLKTVPEVLKDVAKVSED</sequence>
<keyword evidence="2 3" id="KW-0238">DNA-binding</keyword>
<dbReference type="FunFam" id="1.10.10.10:FF:000973">
    <property type="entry name" value="E74 like ETS transcription factor 1"/>
    <property type="match status" value="1"/>
</dbReference>
<keyword evidence="3" id="KW-0539">Nucleus</keyword>
<dbReference type="PROSITE" id="PS50061">
    <property type="entry name" value="ETS_DOMAIN_3"/>
    <property type="match status" value="1"/>
</dbReference>
<dbReference type="PANTHER" id="PTHR11849">
    <property type="entry name" value="ETS"/>
    <property type="match status" value="1"/>
</dbReference>
<dbReference type="AlphaFoldDB" id="A0A368G111"/>
<dbReference type="EMBL" id="JOJR01000535">
    <property type="protein sequence ID" value="RCN36675.1"/>
    <property type="molecule type" value="Genomic_DNA"/>
</dbReference>
<evidence type="ECO:0000256" key="2">
    <source>
        <dbReference type="ARBA" id="ARBA00023125"/>
    </source>
</evidence>
<keyword evidence="7" id="KW-1185">Reference proteome</keyword>
<evidence type="ECO:0000259" key="5">
    <source>
        <dbReference type="PROSITE" id="PS50061"/>
    </source>
</evidence>
<dbReference type="OrthoDB" id="8196042at2759"/>
<dbReference type="Pfam" id="PF00178">
    <property type="entry name" value="Ets"/>
    <property type="match status" value="1"/>
</dbReference>
<organism evidence="6 7">
    <name type="scientific">Ancylostoma caninum</name>
    <name type="common">Dog hookworm</name>
    <dbReference type="NCBI Taxonomy" id="29170"/>
    <lineage>
        <taxon>Eukaryota</taxon>
        <taxon>Metazoa</taxon>
        <taxon>Ecdysozoa</taxon>
        <taxon>Nematoda</taxon>
        <taxon>Chromadorea</taxon>
        <taxon>Rhabditida</taxon>
        <taxon>Rhabditina</taxon>
        <taxon>Rhabditomorpha</taxon>
        <taxon>Strongyloidea</taxon>
        <taxon>Ancylostomatidae</taxon>
        <taxon>Ancylostomatinae</taxon>
        <taxon>Ancylostoma</taxon>
    </lineage>
</organism>
<dbReference type="GO" id="GO:0043565">
    <property type="term" value="F:sequence-specific DNA binding"/>
    <property type="evidence" value="ECO:0007669"/>
    <property type="project" value="InterPro"/>
</dbReference>
<dbReference type="InterPro" id="IPR046328">
    <property type="entry name" value="ETS_fam"/>
</dbReference>
<feature type="domain" description="ETS" evidence="5">
    <location>
        <begin position="1"/>
        <end position="39"/>
    </location>
</feature>
<comment type="caution">
    <text evidence="6">The sequence shown here is derived from an EMBL/GenBank/DDBJ whole genome shotgun (WGS) entry which is preliminary data.</text>
</comment>
<dbReference type="SMART" id="SM00413">
    <property type="entry name" value="ETS"/>
    <property type="match status" value="1"/>
</dbReference>
<dbReference type="PROSITE" id="PS00346">
    <property type="entry name" value="ETS_DOMAIN_2"/>
    <property type="match status" value="1"/>
</dbReference>
<gene>
    <name evidence="6" type="ORF">ANCCAN_17433</name>
</gene>